<dbReference type="Pfam" id="PF00512">
    <property type="entry name" value="HisKA"/>
    <property type="match status" value="1"/>
</dbReference>
<dbReference type="OrthoDB" id="890870at2"/>
<evidence type="ECO:0000256" key="5">
    <source>
        <dbReference type="ARBA" id="ARBA00022777"/>
    </source>
</evidence>
<dbReference type="GO" id="GO:0000155">
    <property type="term" value="F:phosphorelay sensor kinase activity"/>
    <property type="evidence" value="ECO:0007669"/>
    <property type="project" value="InterPro"/>
</dbReference>
<feature type="transmembrane region" description="Helical" evidence="7">
    <location>
        <begin position="9"/>
        <end position="31"/>
    </location>
</feature>
<keyword evidence="6" id="KW-0175">Coiled coil</keyword>
<feature type="transmembrane region" description="Helical" evidence="7">
    <location>
        <begin position="43"/>
        <end position="61"/>
    </location>
</feature>
<dbReference type="InterPro" id="IPR036890">
    <property type="entry name" value="HATPase_C_sf"/>
</dbReference>
<evidence type="ECO:0000256" key="1">
    <source>
        <dbReference type="ARBA" id="ARBA00000085"/>
    </source>
</evidence>
<organism evidence="9 10">
    <name type="scientific">Lunatimonas lonarensis</name>
    <dbReference type="NCBI Taxonomy" id="1232681"/>
    <lineage>
        <taxon>Bacteria</taxon>
        <taxon>Pseudomonadati</taxon>
        <taxon>Bacteroidota</taxon>
        <taxon>Cytophagia</taxon>
        <taxon>Cytophagales</taxon>
        <taxon>Cyclobacteriaceae</taxon>
    </lineage>
</organism>
<dbReference type="STRING" id="1232681.ADIS_3722"/>
<dbReference type="Gene3D" id="3.30.565.10">
    <property type="entry name" value="Histidine kinase-like ATPase, C-terminal domain"/>
    <property type="match status" value="1"/>
</dbReference>
<evidence type="ECO:0000256" key="4">
    <source>
        <dbReference type="ARBA" id="ARBA00022679"/>
    </source>
</evidence>
<evidence type="ECO:0000313" key="9">
    <source>
        <dbReference type="EMBL" id="EON75831.1"/>
    </source>
</evidence>
<name>R7ZNY6_9BACT</name>
<dbReference type="EMBL" id="AQHR01000096">
    <property type="protein sequence ID" value="EON75831.1"/>
    <property type="molecule type" value="Genomic_DNA"/>
</dbReference>
<keyword evidence="7" id="KW-0812">Transmembrane</keyword>
<keyword evidence="10" id="KW-1185">Reference proteome</keyword>
<evidence type="ECO:0000313" key="10">
    <source>
        <dbReference type="Proteomes" id="UP000013909"/>
    </source>
</evidence>
<evidence type="ECO:0000256" key="7">
    <source>
        <dbReference type="SAM" id="Phobius"/>
    </source>
</evidence>
<evidence type="ECO:0000256" key="2">
    <source>
        <dbReference type="ARBA" id="ARBA00012438"/>
    </source>
</evidence>
<evidence type="ECO:0000256" key="6">
    <source>
        <dbReference type="SAM" id="Coils"/>
    </source>
</evidence>
<dbReference type="Proteomes" id="UP000013909">
    <property type="component" value="Unassembled WGS sequence"/>
</dbReference>
<accession>R7ZNY6</accession>
<dbReference type="PRINTS" id="PR00344">
    <property type="entry name" value="BCTRLSENSOR"/>
</dbReference>
<dbReference type="Pfam" id="PF02518">
    <property type="entry name" value="HATPase_c"/>
    <property type="match status" value="1"/>
</dbReference>
<dbReference type="SMART" id="SM00387">
    <property type="entry name" value="HATPase_c"/>
    <property type="match status" value="1"/>
</dbReference>
<dbReference type="SUPFAM" id="SSF55874">
    <property type="entry name" value="ATPase domain of HSP90 chaperone/DNA topoisomerase II/histidine kinase"/>
    <property type="match status" value="1"/>
</dbReference>
<keyword evidence="5 9" id="KW-0418">Kinase</keyword>
<dbReference type="PANTHER" id="PTHR43304">
    <property type="entry name" value="PHYTOCHROME-LIKE PROTEIN CPH1"/>
    <property type="match status" value="1"/>
</dbReference>
<evidence type="ECO:0000256" key="3">
    <source>
        <dbReference type="ARBA" id="ARBA00022553"/>
    </source>
</evidence>
<gene>
    <name evidence="9" type="ORF">ADIS_3722</name>
</gene>
<keyword evidence="7" id="KW-1133">Transmembrane helix</keyword>
<dbReference type="InterPro" id="IPR003661">
    <property type="entry name" value="HisK_dim/P_dom"/>
</dbReference>
<dbReference type="RefSeq" id="WP_010855853.1">
    <property type="nucleotide sequence ID" value="NZ_AQHR01000096.1"/>
</dbReference>
<comment type="caution">
    <text evidence="9">The sequence shown here is derived from an EMBL/GenBank/DDBJ whole genome shotgun (WGS) entry which is preliminary data.</text>
</comment>
<protein>
    <recommendedName>
        <fullName evidence="2">histidine kinase</fullName>
        <ecNumber evidence="2">2.7.13.3</ecNumber>
    </recommendedName>
</protein>
<feature type="domain" description="Histidine kinase" evidence="8">
    <location>
        <begin position="102"/>
        <end position="317"/>
    </location>
</feature>
<dbReference type="InterPro" id="IPR003594">
    <property type="entry name" value="HATPase_dom"/>
</dbReference>
<dbReference type="AlphaFoldDB" id="R7ZNY6"/>
<evidence type="ECO:0000259" key="8">
    <source>
        <dbReference type="PROSITE" id="PS50109"/>
    </source>
</evidence>
<feature type="coiled-coil region" evidence="6">
    <location>
        <begin position="61"/>
        <end position="99"/>
    </location>
</feature>
<dbReference type="InterPro" id="IPR036097">
    <property type="entry name" value="HisK_dim/P_sf"/>
</dbReference>
<keyword evidence="4 9" id="KW-0808">Transferase</keyword>
<dbReference type="SUPFAM" id="SSF47384">
    <property type="entry name" value="Homodimeric domain of signal transducing histidine kinase"/>
    <property type="match status" value="1"/>
</dbReference>
<dbReference type="CDD" id="cd14686">
    <property type="entry name" value="bZIP"/>
    <property type="match status" value="1"/>
</dbReference>
<dbReference type="InterPro" id="IPR052162">
    <property type="entry name" value="Sensor_kinase/Photoreceptor"/>
</dbReference>
<sequence>MKPAIKVTLAYLAVGFSWIFFSDRALLLLVASSDIPYSVGLQTAKGLTYVAVTGILLYFLVRRYIRQIEQKVKELEVLNEKLEEQAVQLKQSNQDLEQFAYTASHDLQEPLRMISSFMAQLDKKYHDQLDEKAHQYIYFAIDGAKRMRKILIDLLEYSRIGRLTAGPSLVNTKEVIKECVEELAPLIKQKQAAVSIEGDFPTLWLDDKLAKLIVFQLVDNALKFCKQDTKPVVDIRGEDGGENWSLTVKDNGIGIEAAYFEKIFVIFQKLHNVSLYEGSGIGLASVKKAVEIQGGSVQVTSSLGNGSVFTVILPKKTD</sequence>
<keyword evidence="7" id="KW-0472">Membrane</keyword>
<comment type="catalytic activity">
    <reaction evidence="1">
        <text>ATP + protein L-histidine = ADP + protein N-phospho-L-histidine.</text>
        <dbReference type="EC" id="2.7.13.3"/>
    </reaction>
</comment>
<reference evidence="9 10" key="1">
    <citation type="submission" date="2013-02" db="EMBL/GenBank/DDBJ databases">
        <title>A novel strain isolated from Lonar lake, Maharashtra, India.</title>
        <authorList>
            <person name="Singh A."/>
        </authorList>
    </citation>
    <scope>NUCLEOTIDE SEQUENCE [LARGE SCALE GENOMIC DNA]</scope>
    <source>
        <strain evidence="9 10">AK24</strain>
    </source>
</reference>
<dbReference type="InterPro" id="IPR005467">
    <property type="entry name" value="His_kinase_dom"/>
</dbReference>
<dbReference type="EC" id="2.7.13.3" evidence="2"/>
<dbReference type="CDD" id="cd00082">
    <property type="entry name" value="HisKA"/>
    <property type="match status" value="1"/>
</dbReference>
<keyword evidence="3" id="KW-0597">Phosphoprotein</keyword>
<dbReference type="PROSITE" id="PS50109">
    <property type="entry name" value="HIS_KIN"/>
    <property type="match status" value="1"/>
</dbReference>
<dbReference type="PANTHER" id="PTHR43304:SF1">
    <property type="entry name" value="PAC DOMAIN-CONTAINING PROTEIN"/>
    <property type="match status" value="1"/>
</dbReference>
<dbReference type="InterPro" id="IPR004358">
    <property type="entry name" value="Sig_transdc_His_kin-like_C"/>
</dbReference>
<proteinExistence type="predicted"/>
<dbReference type="SMART" id="SM00388">
    <property type="entry name" value="HisKA"/>
    <property type="match status" value="1"/>
</dbReference>
<dbReference type="Gene3D" id="1.10.287.130">
    <property type="match status" value="1"/>
</dbReference>